<dbReference type="GO" id="GO:0006896">
    <property type="term" value="P:Golgi to vacuole transport"/>
    <property type="evidence" value="ECO:0007669"/>
    <property type="project" value="TreeGrafter"/>
</dbReference>
<dbReference type="PANTHER" id="PTHR21230">
    <property type="entry name" value="VESICLE TRANSPORT V-SNARE PROTEIN VTI1-RELATED"/>
    <property type="match status" value="1"/>
</dbReference>
<name>A0A835CVM7_APHGI</name>
<dbReference type="EMBL" id="JACMRX010000001">
    <property type="protein sequence ID" value="KAF7998249.1"/>
    <property type="molecule type" value="Genomic_DNA"/>
</dbReference>
<dbReference type="GO" id="GO:1903076">
    <property type="term" value="P:regulation of protein localization to plasma membrane"/>
    <property type="evidence" value="ECO:0007669"/>
    <property type="project" value="TreeGrafter"/>
</dbReference>
<dbReference type="PANTHER" id="PTHR21230:SF89">
    <property type="entry name" value="VESICLE TRANSPORT THROUGH INTERACTION WITH T-SNARES HOMOLOG 1B"/>
    <property type="match status" value="1"/>
</dbReference>
<evidence type="ECO:0000256" key="8">
    <source>
        <dbReference type="ARBA" id="ARBA00023136"/>
    </source>
</evidence>
<keyword evidence="4 9" id="KW-0812">Transmembrane</keyword>
<evidence type="ECO:0000256" key="4">
    <source>
        <dbReference type="ARBA" id="ARBA00022692"/>
    </source>
</evidence>
<proteinExistence type="inferred from homology"/>
<gene>
    <name evidence="10" type="ORF">HCN44_009647</name>
</gene>
<dbReference type="GO" id="GO:0042147">
    <property type="term" value="P:retrograde transport, endosome to Golgi"/>
    <property type="evidence" value="ECO:0007669"/>
    <property type="project" value="TreeGrafter"/>
</dbReference>
<comment type="caution">
    <text evidence="10">The sequence shown here is derived from an EMBL/GenBank/DDBJ whole genome shotgun (WGS) entry which is preliminary data.</text>
</comment>
<feature type="transmembrane region" description="Helical" evidence="9">
    <location>
        <begin position="90"/>
        <end position="109"/>
    </location>
</feature>
<evidence type="ECO:0000256" key="5">
    <source>
        <dbReference type="ARBA" id="ARBA00022927"/>
    </source>
</evidence>
<accession>A0A835CVM7</accession>
<dbReference type="CDD" id="cd15890">
    <property type="entry name" value="SNARE_Vti1b"/>
    <property type="match status" value="1"/>
</dbReference>
<sequence length="115" mass="13132">MNYGVDWEAEQRQTLLDGRAALERTAQSFSRSQTVAAETEQIGREVINELGGQRETLLRAKGRLSETDQELDSSKKIMRLIARGVMTNKIVLILIIILEIAILLLTIYIKYFHKK</sequence>
<keyword evidence="7" id="KW-0175">Coiled coil</keyword>
<evidence type="ECO:0000256" key="1">
    <source>
        <dbReference type="ARBA" id="ARBA00004211"/>
    </source>
</evidence>
<dbReference type="Gene3D" id="1.20.5.110">
    <property type="match status" value="1"/>
</dbReference>
<keyword evidence="8 9" id="KW-0472">Membrane</keyword>
<dbReference type="AlphaFoldDB" id="A0A835CVM7"/>
<evidence type="ECO:0000256" key="6">
    <source>
        <dbReference type="ARBA" id="ARBA00022989"/>
    </source>
</evidence>
<dbReference type="GO" id="GO:0000149">
    <property type="term" value="F:SNARE binding"/>
    <property type="evidence" value="ECO:0007669"/>
    <property type="project" value="TreeGrafter"/>
</dbReference>
<dbReference type="Pfam" id="PF12352">
    <property type="entry name" value="V-SNARE_C"/>
    <property type="match status" value="1"/>
</dbReference>
<dbReference type="GO" id="GO:0005829">
    <property type="term" value="C:cytosol"/>
    <property type="evidence" value="ECO:0007669"/>
    <property type="project" value="GOC"/>
</dbReference>
<dbReference type="GO" id="GO:0005794">
    <property type="term" value="C:Golgi apparatus"/>
    <property type="evidence" value="ECO:0007669"/>
    <property type="project" value="TreeGrafter"/>
</dbReference>
<dbReference type="GO" id="GO:0048280">
    <property type="term" value="P:vesicle fusion with Golgi apparatus"/>
    <property type="evidence" value="ECO:0007669"/>
    <property type="project" value="TreeGrafter"/>
</dbReference>
<evidence type="ECO:0000313" key="11">
    <source>
        <dbReference type="Proteomes" id="UP000639338"/>
    </source>
</evidence>
<dbReference type="GO" id="GO:0031201">
    <property type="term" value="C:SNARE complex"/>
    <property type="evidence" value="ECO:0007669"/>
    <property type="project" value="TreeGrafter"/>
</dbReference>
<evidence type="ECO:0000256" key="2">
    <source>
        <dbReference type="ARBA" id="ARBA00006108"/>
    </source>
</evidence>
<reference evidence="10 11" key="1">
    <citation type="submission" date="2020-08" db="EMBL/GenBank/DDBJ databases">
        <title>Aphidius gifuensis genome sequencing and assembly.</title>
        <authorList>
            <person name="Du Z."/>
        </authorList>
    </citation>
    <scope>NUCLEOTIDE SEQUENCE [LARGE SCALE GENOMIC DNA]</scope>
    <source>
        <strain evidence="10">YNYX2018</strain>
        <tissue evidence="10">Adults</tissue>
    </source>
</reference>
<dbReference type="GO" id="GO:0031902">
    <property type="term" value="C:late endosome membrane"/>
    <property type="evidence" value="ECO:0007669"/>
    <property type="project" value="TreeGrafter"/>
</dbReference>
<evidence type="ECO:0000256" key="3">
    <source>
        <dbReference type="ARBA" id="ARBA00022448"/>
    </source>
</evidence>
<dbReference type="FunFam" id="1.20.5.110:FF:000002">
    <property type="entry name" value="Vesicle transport through interaction with t-SNAREsB"/>
    <property type="match status" value="1"/>
</dbReference>
<dbReference type="GO" id="GO:0005789">
    <property type="term" value="C:endoplasmic reticulum membrane"/>
    <property type="evidence" value="ECO:0007669"/>
    <property type="project" value="TreeGrafter"/>
</dbReference>
<dbReference type="GO" id="GO:0015031">
    <property type="term" value="P:protein transport"/>
    <property type="evidence" value="ECO:0007669"/>
    <property type="project" value="UniProtKB-KW"/>
</dbReference>
<dbReference type="GO" id="GO:0016236">
    <property type="term" value="P:macroautophagy"/>
    <property type="evidence" value="ECO:0007669"/>
    <property type="project" value="TreeGrafter"/>
</dbReference>
<keyword evidence="3" id="KW-0813">Transport</keyword>
<keyword evidence="6 9" id="KW-1133">Transmembrane helix</keyword>
<keyword evidence="5" id="KW-0653">Protein transport</keyword>
<evidence type="ECO:0000313" key="10">
    <source>
        <dbReference type="EMBL" id="KAF7998249.1"/>
    </source>
</evidence>
<dbReference type="GO" id="GO:0005484">
    <property type="term" value="F:SNAP receptor activity"/>
    <property type="evidence" value="ECO:0007669"/>
    <property type="project" value="TreeGrafter"/>
</dbReference>
<dbReference type="GO" id="GO:0006891">
    <property type="term" value="P:intra-Golgi vesicle-mediated transport"/>
    <property type="evidence" value="ECO:0007669"/>
    <property type="project" value="TreeGrafter"/>
</dbReference>
<dbReference type="GO" id="GO:0012507">
    <property type="term" value="C:ER to Golgi transport vesicle membrane"/>
    <property type="evidence" value="ECO:0007669"/>
    <property type="project" value="TreeGrafter"/>
</dbReference>
<organism evidence="10 11">
    <name type="scientific">Aphidius gifuensis</name>
    <name type="common">Parasitoid wasp</name>
    <dbReference type="NCBI Taxonomy" id="684658"/>
    <lineage>
        <taxon>Eukaryota</taxon>
        <taxon>Metazoa</taxon>
        <taxon>Ecdysozoa</taxon>
        <taxon>Arthropoda</taxon>
        <taxon>Hexapoda</taxon>
        <taxon>Insecta</taxon>
        <taxon>Pterygota</taxon>
        <taxon>Neoptera</taxon>
        <taxon>Endopterygota</taxon>
        <taxon>Hymenoptera</taxon>
        <taxon>Apocrita</taxon>
        <taxon>Ichneumonoidea</taxon>
        <taxon>Braconidae</taxon>
        <taxon>Aphidiinae</taxon>
        <taxon>Aphidius</taxon>
    </lineage>
</organism>
<protein>
    <submittedName>
        <fullName evidence="10">Uncharacterized protein</fullName>
    </submittedName>
</protein>
<comment type="similarity">
    <text evidence="2">Belongs to the VTI1 family.</text>
</comment>
<evidence type="ECO:0000256" key="7">
    <source>
        <dbReference type="ARBA" id="ARBA00023054"/>
    </source>
</evidence>
<dbReference type="Proteomes" id="UP000639338">
    <property type="component" value="Unassembled WGS sequence"/>
</dbReference>
<evidence type="ECO:0000256" key="9">
    <source>
        <dbReference type="SAM" id="Phobius"/>
    </source>
</evidence>
<dbReference type="SUPFAM" id="SSF58038">
    <property type="entry name" value="SNARE fusion complex"/>
    <property type="match status" value="1"/>
</dbReference>
<keyword evidence="11" id="KW-1185">Reference proteome</keyword>
<comment type="subcellular location">
    <subcellularLocation>
        <location evidence="1">Membrane</location>
        <topology evidence="1">Single-pass type IV membrane protein</topology>
    </subcellularLocation>
</comment>